<dbReference type="Gene3D" id="2.30.42.10">
    <property type="match status" value="1"/>
</dbReference>
<evidence type="ECO:0000313" key="4">
    <source>
        <dbReference type="Proteomes" id="UP001515480"/>
    </source>
</evidence>
<reference evidence="3 4" key="1">
    <citation type="journal article" date="2024" name="Science">
        <title>Giant polyketide synthase enzymes in the biosynthesis of giant marine polyether toxins.</title>
        <authorList>
            <person name="Fallon T.R."/>
            <person name="Shende V.V."/>
            <person name="Wierzbicki I.H."/>
            <person name="Pendleton A.L."/>
            <person name="Watervoot N.F."/>
            <person name="Auber R.P."/>
            <person name="Gonzalez D.J."/>
            <person name="Wisecaver J.H."/>
            <person name="Moore B.S."/>
        </authorList>
    </citation>
    <scope>NUCLEOTIDE SEQUENCE [LARGE SCALE GENOMIC DNA]</scope>
    <source>
        <strain evidence="3 4">12B1</strain>
    </source>
</reference>
<sequence>MMRLFQKRASHQRLESGDQTHEIGANESAGMQAVVINVMVPAGQKLGCEFNAANYVISVAKNSIAAMKDIREEDLIVQINGVGTDGKSAEEMIATEETLAITLLRKRRATGGRGASEASSWTDGMAMGAQDAVHKDTKLEG</sequence>
<proteinExistence type="predicted"/>
<evidence type="ECO:0000256" key="1">
    <source>
        <dbReference type="SAM" id="MobiDB-lite"/>
    </source>
</evidence>
<feature type="region of interest" description="Disordered" evidence="1">
    <location>
        <begin position="1"/>
        <end position="21"/>
    </location>
</feature>
<protein>
    <recommendedName>
        <fullName evidence="2">PDZ domain-containing protein</fullName>
    </recommendedName>
</protein>
<dbReference type="PROSITE" id="PS50106">
    <property type="entry name" value="PDZ"/>
    <property type="match status" value="1"/>
</dbReference>
<evidence type="ECO:0000259" key="2">
    <source>
        <dbReference type="PROSITE" id="PS50106"/>
    </source>
</evidence>
<dbReference type="AlphaFoldDB" id="A0AB34JW20"/>
<accession>A0AB34JW20</accession>
<evidence type="ECO:0000313" key="3">
    <source>
        <dbReference type="EMBL" id="KAL1525919.1"/>
    </source>
</evidence>
<dbReference type="EMBL" id="JBGBPQ010000004">
    <property type="protein sequence ID" value="KAL1525919.1"/>
    <property type="molecule type" value="Genomic_DNA"/>
</dbReference>
<feature type="compositionally biased region" description="Basic residues" evidence="1">
    <location>
        <begin position="1"/>
        <end position="11"/>
    </location>
</feature>
<keyword evidence="4" id="KW-1185">Reference proteome</keyword>
<comment type="caution">
    <text evidence="3">The sequence shown here is derived from an EMBL/GenBank/DDBJ whole genome shotgun (WGS) entry which is preliminary data.</text>
</comment>
<organism evidence="3 4">
    <name type="scientific">Prymnesium parvum</name>
    <name type="common">Toxic golden alga</name>
    <dbReference type="NCBI Taxonomy" id="97485"/>
    <lineage>
        <taxon>Eukaryota</taxon>
        <taxon>Haptista</taxon>
        <taxon>Haptophyta</taxon>
        <taxon>Prymnesiophyceae</taxon>
        <taxon>Prymnesiales</taxon>
        <taxon>Prymnesiaceae</taxon>
        <taxon>Prymnesium</taxon>
    </lineage>
</organism>
<name>A0AB34JW20_PRYPA</name>
<dbReference type="Proteomes" id="UP001515480">
    <property type="component" value="Unassembled WGS sequence"/>
</dbReference>
<dbReference type="InterPro" id="IPR036034">
    <property type="entry name" value="PDZ_sf"/>
</dbReference>
<dbReference type="SUPFAM" id="SSF50156">
    <property type="entry name" value="PDZ domain-like"/>
    <property type="match status" value="1"/>
</dbReference>
<dbReference type="InterPro" id="IPR001478">
    <property type="entry name" value="PDZ"/>
</dbReference>
<feature type="domain" description="PDZ" evidence="2">
    <location>
        <begin position="35"/>
        <end position="107"/>
    </location>
</feature>
<gene>
    <name evidence="3" type="ORF">AB1Y20_020745</name>
</gene>
<feature type="compositionally biased region" description="Basic and acidic residues" evidence="1">
    <location>
        <begin position="12"/>
        <end position="21"/>
    </location>
</feature>